<protein>
    <submittedName>
        <fullName evidence="2">Uncharacterized protein</fullName>
    </submittedName>
</protein>
<dbReference type="WBParaSite" id="PSU_v2.g16692.t1">
    <property type="protein sequence ID" value="PSU_v2.g16692.t1"/>
    <property type="gene ID" value="PSU_v2.g16692"/>
</dbReference>
<proteinExistence type="predicted"/>
<evidence type="ECO:0000313" key="2">
    <source>
        <dbReference type="WBParaSite" id="PSU_v2.g16692.t1"/>
    </source>
</evidence>
<name>A0A914YHA3_9BILA</name>
<evidence type="ECO:0000313" key="1">
    <source>
        <dbReference type="Proteomes" id="UP000887577"/>
    </source>
</evidence>
<accession>A0A914YHA3</accession>
<reference evidence="2" key="1">
    <citation type="submission" date="2022-11" db="UniProtKB">
        <authorList>
            <consortium name="WormBaseParasite"/>
        </authorList>
    </citation>
    <scope>IDENTIFICATION</scope>
</reference>
<sequence length="171" mass="19736">MNSCKDEGRLYAEQIDNFGIPDGELLNMTASNPNIATHIDATEKRNLTAYQCVHKENGQQCQTFFQPACRNHRIKAYVEYYNLSQQRNPSSSSRRIRSPARSQRMMTIDVANLSKVCFHHSIPIAHHNLNAPIQHYYRSEFDKKHMITFDGSDASSLTNPADRTFQMNRRD</sequence>
<dbReference type="Proteomes" id="UP000887577">
    <property type="component" value="Unplaced"/>
</dbReference>
<dbReference type="AlphaFoldDB" id="A0A914YHA3"/>
<keyword evidence="1" id="KW-1185">Reference proteome</keyword>
<organism evidence="1 2">
    <name type="scientific">Panagrolaimus superbus</name>
    <dbReference type="NCBI Taxonomy" id="310955"/>
    <lineage>
        <taxon>Eukaryota</taxon>
        <taxon>Metazoa</taxon>
        <taxon>Ecdysozoa</taxon>
        <taxon>Nematoda</taxon>
        <taxon>Chromadorea</taxon>
        <taxon>Rhabditida</taxon>
        <taxon>Tylenchina</taxon>
        <taxon>Panagrolaimomorpha</taxon>
        <taxon>Panagrolaimoidea</taxon>
        <taxon>Panagrolaimidae</taxon>
        <taxon>Panagrolaimus</taxon>
    </lineage>
</organism>